<dbReference type="InterPro" id="IPR036388">
    <property type="entry name" value="WH-like_DNA-bd_sf"/>
</dbReference>
<evidence type="ECO:0000259" key="1">
    <source>
        <dbReference type="PROSITE" id="PS51462"/>
    </source>
</evidence>
<dbReference type="PANTHER" id="PTHR43736:SF4">
    <property type="entry name" value="SLR1690 PROTEIN"/>
    <property type="match status" value="1"/>
</dbReference>
<reference evidence="2" key="1">
    <citation type="submission" date="2022-04" db="EMBL/GenBank/DDBJ databases">
        <title>Mucilaginibacter sp. RS28 isolated from freshwater.</title>
        <authorList>
            <person name="Ko S.-R."/>
        </authorList>
    </citation>
    <scope>NUCLEOTIDE SEQUENCE</scope>
    <source>
        <strain evidence="2">RS28</strain>
    </source>
</reference>
<dbReference type="InterPro" id="IPR000086">
    <property type="entry name" value="NUDIX_hydrolase_dom"/>
</dbReference>
<dbReference type="PANTHER" id="PTHR43736">
    <property type="entry name" value="ADP-RIBOSE PYROPHOSPHATASE"/>
    <property type="match status" value="1"/>
</dbReference>
<dbReference type="PROSITE" id="PS51462">
    <property type="entry name" value="NUDIX"/>
    <property type="match status" value="1"/>
</dbReference>
<dbReference type="CDD" id="cd18873">
    <property type="entry name" value="NUDIX_NadM_like"/>
    <property type="match status" value="1"/>
</dbReference>
<sequence length="257" mass="30055">MQRELPILEMLAKGDEYFLPAVSVDNVIFGFHQDELKVLLLKAKHGNMWALPGGYVFKDEEVDAAAARVLKDRTQLANLFLQQFYVFGSAKRTRLELSQEAFQNIEAELMKSKWLMQRFISVGYYALVEYEKVKPLPDDFSSECSWHDLNNLPQLIFDHREIIEKALLTMRLQLNNQPIGYNLLPREFTLKSLQSLYETILGRKLDRGNFNRKMLGYDVLDKKEKHFTGGAHKAPYLYSFNKQKYFEALRNGLKRDF</sequence>
<feature type="domain" description="Nudix hydrolase" evidence="1">
    <location>
        <begin position="21"/>
        <end position="171"/>
    </location>
</feature>
<dbReference type="InterPro" id="IPR015797">
    <property type="entry name" value="NUDIX_hydrolase-like_dom_sf"/>
</dbReference>
<dbReference type="SUPFAM" id="SSF46785">
    <property type="entry name" value="Winged helix' DNA-binding domain"/>
    <property type="match status" value="1"/>
</dbReference>
<protein>
    <submittedName>
        <fullName evidence="2">NUDIX domain-containing protein</fullName>
    </submittedName>
</protein>
<dbReference type="RefSeq" id="WP_245128818.1">
    <property type="nucleotide sequence ID" value="NZ_JALJEJ010000002.1"/>
</dbReference>
<dbReference type="InterPro" id="IPR054105">
    <property type="entry name" value="WHD_NrtR"/>
</dbReference>
<evidence type="ECO:0000313" key="2">
    <source>
        <dbReference type="EMBL" id="MCJ8208984.1"/>
    </source>
</evidence>
<organism evidence="2 3">
    <name type="scientific">Mucilaginibacter straminoryzae</name>
    <dbReference type="NCBI Taxonomy" id="2932774"/>
    <lineage>
        <taxon>Bacteria</taxon>
        <taxon>Pseudomonadati</taxon>
        <taxon>Bacteroidota</taxon>
        <taxon>Sphingobacteriia</taxon>
        <taxon>Sphingobacteriales</taxon>
        <taxon>Sphingobacteriaceae</taxon>
        <taxon>Mucilaginibacter</taxon>
    </lineage>
</organism>
<dbReference type="AlphaFoldDB" id="A0A9X1X5D1"/>
<dbReference type="InterPro" id="IPR036390">
    <property type="entry name" value="WH_DNA-bd_sf"/>
</dbReference>
<gene>
    <name evidence="2" type="ORF">MUY27_04635</name>
</gene>
<accession>A0A9X1X5D1</accession>
<dbReference type="EMBL" id="JALJEJ010000002">
    <property type="protein sequence ID" value="MCJ8208984.1"/>
    <property type="molecule type" value="Genomic_DNA"/>
</dbReference>
<dbReference type="Gene3D" id="3.90.79.10">
    <property type="entry name" value="Nucleoside Triphosphate Pyrophosphohydrolase"/>
    <property type="match status" value="1"/>
</dbReference>
<keyword evidence="3" id="KW-1185">Reference proteome</keyword>
<comment type="caution">
    <text evidence="2">The sequence shown here is derived from an EMBL/GenBank/DDBJ whole genome shotgun (WGS) entry which is preliminary data.</text>
</comment>
<dbReference type="Gene3D" id="1.10.10.10">
    <property type="entry name" value="Winged helix-like DNA-binding domain superfamily/Winged helix DNA-binding domain"/>
    <property type="match status" value="1"/>
</dbReference>
<dbReference type="Proteomes" id="UP001139450">
    <property type="component" value="Unassembled WGS sequence"/>
</dbReference>
<proteinExistence type="predicted"/>
<evidence type="ECO:0000313" key="3">
    <source>
        <dbReference type="Proteomes" id="UP001139450"/>
    </source>
</evidence>
<name>A0A9X1X5D1_9SPHI</name>
<dbReference type="SUPFAM" id="SSF55811">
    <property type="entry name" value="Nudix"/>
    <property type="match status" value="1"/>
</dbReference>
<dbReference type="Pfam" id="PF00293">
    <property type="entry name" value="NUDIX"/>
    <property type="match status" value="1"/>
</dbReference>
<dbReference type="Pfam" id="PF21906">
    <property type="entry name" value="WHD_NrtR"/>
    <property type="match status" value="1"/>
</dbReference>